<organism evidence="3">
    <name type="scientific">marine sediment metagenome</name>
    <dbReference type="NCBI Taxonomy" id="412755"/>
    <lineage>
        <taxon>unclassified sequences</taxon>
        <taxon>metagenomes</taxon>
        <taxon>ecological metagenomes</taxon>
    </lineage>
</organism>
<dbReference type="Pfam" id="PF13458">
    <property type="entry name" value="Peripla_BP_6"/>
    <property type="match status" value="1"/>
</dbReference>
<reference evidence="3" key="1">
    <citation type="journal article" date="2014" name="Front. Microbiol.">
        <title>High frequency of phylogenetically diverse reductive dehalogenase-homologous genes in deep subseafloor sedimentary metagenomes.</title>
        <authorList>
            <person name="Kawai M."/>
            <person name="Futagami T."/>
            <person name="Toyoda A."/>
            <person name="Takaki Y."/>
            <person name="Nishi S."/>
            <person name="Hori S."/>
            <person name="Arai W."/>
            <person name="Tsubouchi T."/>
            <person name="Morono Y."/>
            <person name="Uchiyama I."/>
            <person name="Ito T."/>
            <person name="Fujiyama A."/>
            <person name="Inagaki F."/>
            <person name="Takami H."/>
        </authorList>
    </citation>
    <scope>NUCLEOTIDE SEQUENCE</scope>
    <source>
        <strain evidence="3">Expedition CK06-06</strain>
    </source>
</reference>
<name>X1PM37_9ZZZZ</name>
<dbReference type="Gene3D" id="3.40.50.2300">
    <property type="match status" value="2"/>
</dbReference>
<feature type="non-terminal residue" evidence="3">
    <location>
        <position position="1"/>
    </location>
</feature>
<feature type="domain" description="Leucine-binding protein" evidence="2">
    <location>
        <begin position="3"/>
        <end position="252"/>
    </location>
</feature>
<accession>X1PM37</accession>
<evidence type="ECO:0000259" key="2">
    <source>
        <dbReference type="Pfam" id="PF13458"/>
    </source>
</evidence>
<sequence length="260" mass="28037">NFPLTGAKANFGTMDWLSIQMAYAKFGVEEVGGRPIRFVIEDNRGDPATGKSAFEKLTILDEVDVVLGGYTSSVGVTQAAAANDLKVPFLICNSSKDAITMEGWEWVFSGARVPASHYADAMWGFVDGVLIPGGVSKVALFYEMSDWGTSSAEALRANFEDRGIELVYDEPYDSDAIDHKPMLAAVKAAKPDMVMAVSYLMDASLIARQAGELRLDVLCFMGQAGGYTMPEFVVNAGENANYVLTTANWSPLAAWEGELA</sequence>
<keyword evidence="1" id="KW-0732">Signal</keyword>
<dbReference type="InterPro" id="IPR051010">
    <property type="entry name" value="BCAA_transport"/>
</dbReference>
<evidence type="ECO:0000313" key="3">
    <source>
        <dbReference type="EMBL" id="GAI43576.1"/>
    </source>
</evidence>
<dbReference type="AlphaFoldDB" id="X1PM37"/>
<dbReference type="SUPFAM" id="SSF53822">
    <property type="entry name" value="Periplasmic binding protein-like I"/>
    <property type="match status" value="1"/>
</dbReference>
<dbReference type="InterPro" id="IPR028081">
    <property type="entry name" value="Leu-bd"/>
</dbReference>
<comment type="caution">
    <text evidence="3">The sequence shown here is derived from an EMBL/GenBank/DDBJ whole genome shotgun (WGS) entry which is preliminary data.</text>
</comment>
<dbReference type="EMBL" id="BARV01027996">
    <property type="protein sequence ID" value="GAI43576.1"/>
    <property type="molecule type" value="Genomic_DNA"/>
</dbReference>
<gene>
    <name evidence="3" type="ORF">S06H3_44930</name>
</gene>
<dbReference type="InterPro" id="IPR028082">
    <property type="entry name" value="Peripla_BP_I"/>
</dbReference>
<proteinExistence type="predicted"/>
<protein>
    <recommendedName>
        <fullName evidence="2">Leucine-binding protein domain-containing protein</fullName>
    </recommendedName>
</protein>
<dbReference type="PANTHER" id="PTHR30483">
    <property type="entry name" value="LEUCINE-SPECIFIC-BINDING PROTEIN"/>
    <property type="match status" value="1"/>
</dbReference>
<feature type="non-terminal residue" evidence="3">
    <location>
        <position position="260"/>
    </location>
</feature>
<evidence type="ECO:0000256" key="1">
    <source>
        <dbReference type="ARBA" id="ARBA00022729"/>
    </source>
</evidence>